<dbReference type="AlphaFoldDB" id="A0AB40BN13"/>
<dbReference type="RefSeq" id="XP_039127698.1">
    <property type="nucleotide sequence ID" value="XM_039271764.1"/>
</dbReference>
<dbReference type="InterPro" id="IPR038765">
    <property type="entry name" value="Papain-like_cys_pep_sf"/>
</dbReference>
<gene>
    <name evidence="5" type="primary">LOC120263787</name>
</gene>
<dbReference type="SUPFAM" id="SSF54001">
    <property type="entry name" value="Cysteine proteinases"/>
    <property type="match status" value="1"/>
</dbReference>
<dbReference type="PROSITE" id="PS50802">
    <property type="entry name" value="OTU"/>
    <property type="match status" value="1"/>
</dbReference>
<evidence type="ECO:0000313" key="5">
    <source>
        <dbReference type="RefSeq" id="XP_039127698.1"/>
    </source>
</evidence>
<dbReference type="Pfam" id="PF02338">
    <property type="entry name" value="OTU"/>
    <property type="match status" value="1"/>
</dbReference>
<protein>
    <submittedName>
        <fullName evidence="5">OVARIAN TUMOR DOMAIN-containing deubiquitinating enzyme 7-like</fullName>
    </submittedName>
</protein>
<dbReference type="Gene3D" id="3.10.450.50">
    <property type="match status" value="1"/>
</dbReference>
<sequence>MIQSKQKKPQPQPEKKQSHAAAVKKKGKEVVLPQFQPQLNALGLKIIQITADGNCFFRALADQLEGNAEEHTKYRHMVAKYIVNHREDFEPFIEGDVPFDKYCHSMGKQGTWAGHMELQAASLVTGVNICIHRAMFPRWYIRNFQGQEARMIHLSYHHGKHYNSVRLCEDSCEGPAKQIIIKADSDILVPSHNKKVPACVPKAASVKMVMSGTGCENFAKAEQVLQEFGGDVDAAIEFLIAEQEMKDCENDDNDTPSENNISYGADQIMNSEKLEVPFEDVTTAQSSLDSDPQSVTERKVQVVDKKTSNNKQCSCGSKKKYKACCGSGVASTSAVTNSNAKCTSSKDRKDRKSCRRKEAVGEAEASRSSNQLDLGALCL</sequence>
<accession>A0AB40BN13</accession>
<proteinExistence type="inferred from homology"/>
<reference evidence="5" key="1">
    <citation type="submission" date="2025-08" db="UniProtKB">
        <authorList>
            <consortium name="RefSeq"/>
        </authorList>
    </citation>
    <scope>IDENTIFICATION</scope>
</reference>
<evidence type="ECO:0000256" key="1">
    <source>
        <dbReference type="ARBA" id="ARBA00010407"/>
    </source>
</evidence>
<keyword evidence="4" id="KW-1185">Reference proteome</keyword>
<comment type="similarity">
    <text evidence="1">Belongs to the peptidase C85 family.</text>
</comment>
<organism evidence="4 5">
    <name type="scientific">Dioscorea cayennensis subsp. rotundata</name>
    <name type="common">White Guinea yam</name>
    <name type="synonym">Dioscorea rotundata</name>
    <dbReference type="NCBI Taxonomy" id="55577"/>
    <lineage>
        <taxon>Eukaryota</taxon>
        <taxon>Viridiplantae</taxon>
        <taxon>Streptophyta</taxon>
        <taxon>Embryophyta</taxon>
        <taxon>Tracheophyta</taxon>
        <taxon>Spermatophyta</taxon>
        <taxon>Magnoliopsida</taxon>
        <taxon>Liliopsida</taxon>
        <taxon>Dioscoreales</taxon>
        <taxon>Dioscoreaceae</taxon>
        <taxon>Dioscorea</taxon>
    </lineage>
</organism>
<dbReference type="PANTHER" id="PTHR12419:SF7">
    <property type="entry name" value="OTU DOMAIN-CONTAINING PROTEIN 3"/>
    <property type="match status" value="1"/>
</dbReference>
<feature type="domain" description="OTU" evidence="3">
    <location>
        <begin position="44"/>
        <end position="168"/>
    </location>
</feature>
<dbReference type="GO" id="GO:0016579">
    <property type="term" value="P:protein deubiquitination"/>
    <property type="evidence" value="ECO:0007669"/>
    <property type="project" value="TreeGrafter"/>
</dbReference>
<dbReference type="CDD" id="cd22771">
    <property type="entry name" value="OTU_plant_OTU7-like"/>
    <property type="match status" value="1"/>
</dbReference>
<dbReference type="FunFam" id="3.90.70.80:FF:000009">
    <property type="entry name" value="OTU domain-containing protein 3"/>
    <property type="match status" value="1"/>
</dbReference>
<evidence type="ECO:0000259" key="3">
    <source>
        <dbReference type="PROSITE" id="PS50802"/>
    </source>
</evidence>
<dbReference type="GeneID" id="120263787"/>
<name>A0AB40BN13_DIOCR</name>
<feature type="region of interest" description="Disordered" evidence="2">
    <location>
        <begin position="1"/>
        <end position="23"/>
    </location>
</feature>
<feature type="compositionally biased region" description="Polar residues" evidence="2">
    <location>
        <begin position="282"/>
        <end position="295"/>
    </location>
</feature>
<feature type="compositionally biased region" description="Basic and acidic residues" evidence="2">
    <location>
        <begin position="344"/>
        <end position="360"/>
    </location>
</feature>
<evidence type="ECO:0000313" key="4">
    <source>
        <dbReference type="Proteomes" id="UP001515500"/>
    </source>
</evidence>
<dbReference type="GO" id="GO:0004843">
    <property type="term" value="F:cysteine-type deubiquitinase activity"/>
    <property type="evidence" value="ECO:0007669"/>
    <property type="project" value="TreeGrafter"/>
</dbReference>
<feature type="region of interest" description="Disordered" evidence="2">
    <location>
        <begin position="339"/>
        <end position="369"/>
    </location>
</feature>
<evidence type="ECO:0000256" key="2">
    <source>
        <dbReference type="SAM" id="MobiDB-lite"/>
    </source>
</evidence>
<dbReference type="Gene3D" id="3.90.70.80">
    <property type="match status" value="1"/>
</dbReference>
<dbReference type="PANTHER" id="PTHR12419">
    <property type="entry name" value="OTU DOMAIN CONTAINING PROTEIN"/>
    <property type="match status" value="1"/>
</dbReference>
<dbReference type="InterPro" id="IPR003323">
    <property type="entry name" value="OTU_dom"/>
</dbReference>
<dbReference type="Proteomes" id="UP001515500">
    <property type="component" value="Chromosome 6"/>
</dbReference>
<dbReference type="InterPro" id="IPR050704">
    <property type="entry name" value="Peptidase_C85-like"/>
</dbReference>
<feature type="region of interest" description="Disordered" evidence="2">
    <location>
        <begin position="282"/>
        <end position="302"/>
    </location>
</feature>